<dbReference type="AlphaFoldDB" id="A0A4Y8PH34"/>
<proteinExistence type="predicted"/>
<evidence type="ECO:0000313" key="3">
    <source>
        <dbReference type="Proteomes" id="UP000297713"/>
    </source>
</evidence>
<feature type="region of interest" description="Disordered" evidence="1">
    <location>
        <begin position="50"/>
        <end position="73"/>
    </location>
</feature>
<evidence type="ECO:0000313" key="2">
    <source>
        <dbReference type="EMBL" id="TFE71544.1"/>
    </source>
</evidence>
<dbReference type="EMBL" id="LXQC01000068">
    <property type="protein sequence ID" value="TFE71544.1"/>
    <property type="molecule type" value="Genomic_DNA"/>
</dbReference>
<keyword evidence="3" id="KW-1185">Reference proteome</keyword>
<comment type="caution">
    <text evidence="2">The sequence shown here is derived from an EMBL/GenBank/DDBJ whole genome shotgun (WGS) entry which is preliminary data.</text>
</comment>
<dbReference type="Proteomes" id="UP000297713">
    <property type="component" value="Unassembled WGS sequence"/>
</dbReference>
<organism evidence="2 3">
    <name type="scientific">Methylacidiphilum caldifontis</name>
    <dbReference type="NCBI Taxonomy" id="2795386"/>
    <lineage>
        <taxon>Bacteria</taxon>
        <taxon>Pseudomonadati</taxon>
        <taxon>Verrucomicrobiota</taxon>
        <taxon>Methylacidiphilae</taxon>
        <taxon>Methylacidiphilales</taxon>
        <taxon>Methylacidiphilaceae</taxon>
        <taxon>Methylacidiphilum (ex Ratnadevi et al. 2023)</taxon>
    </lineage>
</organism>
<reference evidence="2 3" key="1">
    <citation type="submission" date="2016-05" db="EMBL/GenBank/DDBJ databases">
        <title>Diversity and Homogeneity among Thermoacidophilic Verrucomicrobia Methanotrophs Linked with Geographical Origin.</title>
        <authorList>
            <person name="Erikstad H.-A."/>
            <person name="Smestad N.B."/>
            <person name="Ceballos R.M."/>
            <person name="Birkeland N.-K."/>
        </authorList>
    </citation>
    <scope>NUCLEOTIDE SEQUENCE [LARGE SCALE GENOMIC DNA]</scope>
    <source>
        <strain evidence="2 3">Phi</strain>
    </source>
</reference>
<evidence type="ECO:0000256" key="1">
    <source>
        <dbReference type="SAM" id="MobiDB-lite"/>
    </source>
</evidence>
<dbReference type="OrthoDB" id="9929041at2"/>
<name>A0A4Y8PH34_9BACT</name>
<gene>
    <name evidence="2" type="ORF">A7Q10_04410</name>
</gene>
<dbReference type="RefSeq" id="WP_134439208.1">
    <property type="nucleotide sequence ID" value="NZ_LXQC01000068.1"/>
</dbReference>
<protein>
    <submittedName>
        <fullName evidence="2">Uncharacterized protein</fullName>
    </submittedName>
</protein>
<sequence length="73" mass="7663">MKKSVQSLVAGTVMLGILTGTTFSGNLKGLNKIAGKSTDLRSFAEMSCKGKQSCKGKKKGKKGEEPQASYSCC</sequence>
<accession>A0A4Y8PH34</accession>
<feature type="compositionally biased region" description="Basic residues" evidence="1">
    <location>
        <begin position="52"/>
        <end position="61"/>
    </location>
</feature>